<dbReference type="EMBL" id="BAAABL010000005">
    <property type="protein sequence ID" value="GAA0290141.1"/>
    <property type="molecule type" value="Genomic_DNA"/>
</dbReference>
<dbReference type="AlphaFoldDB" id="A0AAV3S418"/>
<proteinExistence type="predicted"/>
<evidence type="ECO:0000313" key="2">
    <source>
        <dbReference type="Proteomes" id="UP001500837"/>
    </source>
</evidence>
<sequence length="172" mass="19695">MDVKGGEGQSIGHLLVPSNSDYLTLWSERNSRNTKSPASRLNEVINRAVRWSLNQAEDLNLMVVRDEPAGARTDDGKVIPDVIVFPTEFPTPDNPQPEMPAVDDIEFARVIFKTLTGNGDLHSEEIQKHIWWHELEYRAAEEKIDKRIYNDYDNNITLTTQSIEFERISDVE</sequence>
<reference evidence="1 2" key="1">
    <citation type="journal article" date="2019" name="Int. J. Syst. Evol. Microbiol.">
        <title>The Global Catalogue of Microorganisms (GCM) 10K type strain sequencing project: providing services to taxonomists for standard genome sequencing and annotation.</title>
        <authorList>
            <consortium name="The Broad Institute Genomics Platform"/>
            <consortium name="The Broad Institute Genome Sequencing Center for Infectious Disease"/>
            <person name="Wu L."/>
            <person name="Ma J."/>
        </authorList>
    </citation>
    <scope>NUCLEOTIDE SEQUENCE [LARGE SCALE GENOMIC DNA]</scope>
    <source>
        <strain evidence="1 2">JCM 16330</strain>
    </source>
</reference>
<evidence type="ECO:0000313" key="1">
    <source>
        <dbReference type="EMBL" id="GAA0290141.1"/>
    </source>
</evidence>
<name>A0AAV3S418_9EURY</name>
<dbReference type="RefSeq" id="WP_211313707.1">
    <property type="nucleotide sequence ID" value="NZ_BAAABL010000005.1"/>
</dbReference>
<accession>A0AAV3S418</accession>
<dbReference type="Proteomes" id="UP001500837">
    <property type="component" value="Unassembled WGS sequence"/>
</dbReference>
<comment type="caution">
    <text evidence="1">The sequence shown here is derived from an EMBL/GenBank/DDBJ whole genome shotgun (WGS) entry which is preliminary data.</text>
</comment>
<organism evidence="1 2">
    <name type="scientific">Halarchaeum salinum</name>
    <dbReference type="NCBI Taxonomy" id="489912"/>
    <lineage>
        <taxon>Archaea</taxon>
        <taxon>Methanobacteriati</taxon>
        <taxon>Methanobacteriota</taxon>
        <taxon>Stenosarchaea group</taxon>
        <taxon>Halobacteria</taxon>
        <taxon>Halobacteriales</taxon>
        <taxon>Halobacteriaceae</taxon>
    </lineage>
</organism>
<protein>
    <submittedName>
        <fullName evidence="1">Uncharacterized protein</fullName>
    </submittedName>
</protein>
<gene>
    <name evidence="1" type="ORF">GCM10009066_00840</name>
</gene>
<keyword evidence="2" id="KW-1185">Reference proteome</keyword>